<dbReference type="InterPro" id="IPR050095">
    <property type="entry name" value="ECF_ABC_transporter_ATP-bd"/>
</dbReference>
<evidence type="ECO:0000256" key="1">
    <source>
        <dbReference type="ARBA" id="ARBA00005417"/>
    </source>
</evidence>
<dbReference type="AlphaFoldDB" id="A0A076LS20"/>
<dbReference type="SMART" id="SM00382">
    <property type="entry name" value="AAA"/>
    <property type="match status" value="1"/>
</dbReference>
<accession>A0A076LS20</accession>
<dbReference type="InterPro" id="IPR027417">
    <property type="entry name" value="P-loop_NTPase"/>
</dbReference>
<evidence type="ECO:0000313" key="6">
    <source>
        <dbReference type="EMBL" id="AIJ09343.1"/>
    </source>
</evidence>
<keyword evidence="2" id="KW-0813">Transport</keyword>
<dbReference type="PANTHER" id="PTHR43553:SF24">
    <property type="entry name" value="ENERGY-COUPLING FACTOR TRANSPORTER ATP-BINDING PROTEIN ECFA1"/>
    <property type="match status" value="1"/>
</dbReference>
<dbReference type="Gene3D" id="3.40.50.300">
    <property type="entry name" value="P-loop containing nucleotide triphosphate hydrolases"/>
    <property type="match status" value="1"/>
</dbReference>
<dbReference type="InterPro" id="IPR015856">
    <property type="entry name" value="ABC_transpr_CbiO/EcfA_su"/>
</dbReference>
<comment type="similarity">
    <text evidence="1">Belongs to the ABC transporter superfamily.</text>
</comment>
<dbReference type="InterPro" id="IPR003593">
    <property type="entry name" value="AAA+_ATPase"/>
</dbReference>
<keyword evidence="3" id="KW-0547">Nucleotide-binding</keyword>
<dbReference type="GO" id="GO:0016887">
    <property type="term" value="F:ATP hydrolysis activity"/>
    <property type="evidence" value="ECO:0007669"/>
    <property type="project" value="InterPro"/>
</dbReference>
<organism evidence="6 7">
    <name type="scientific">Edwardsiella anguillarum ET080813</name>
    <dbReference type="NCBI Taxonomy" id="667120"/>
    <lineage>
        <taxon>Bacteria</taxon>
        <taxon>Pseudomonadati</taxon>
        <taxon>Pseudomonadota</taxon>
        <taxon>Gammaproteobacteria</taxon>
        <taxon>Enterobacterales</taxon>
        <taxon>Hafniaceae</taxon>
        <taxon>Edwardsiella</taxon>
    </lineage>
</organism>
<feature type="domain" description="ABC transporter" evidence="5">
    <location>
        <begin position="5"/>
        <end position="233"/>
    </location>
</feature>
<dbReference type="Pfam" id="PF00005">
    <property type="entry name" value="ABC_tran"/>
    <property type="match status" value="1"/>
</dbReference>
<dbReference type="EMBL" id="CP006664">
    <property type="protein sequence ID" value="AIJ09343.1"/>
    <property type="molecule type" value="Genomic_DNA"/>
</dbReference>
<dbReference type="GO" id="GO:0005524">
    <property type="term" value="F:ATP binding"/>
    <property type="evidence" value="ECO:0007669"/>
    <property type="project" value="UniProtKB-KW"/>
</dbReference>
<dbReference type="PROSITE" id="PS50893">
    <property type="entry name" value="ABC_TRANSPORTER_2"/>
    <property type="match status" value="1"/>
</dbReference>
<evidence type="ECO:0000256" key="2">
    <source>
        <dbReference type="ARBA" id="ARBA00022448"/>
    </source>
</evidence>
<sequence length="251" mass="27025">MSILLQVEHLTVAYQALPVLRNVNLTIHHGEKVALIGANGSGKSSLLLHLCGCLTPRAGSIKVEGISCIGQPRRAGQRLGLLFQRQECQLILPSLREELALSIGDSPLSEVAHQQRIQQIATTFGLLPLLDRPPHHLSGGEQQRAALATLLIADPALLLLDEPSAALDPQARRTLIHHLNSLNSALLLATHDLDLALQTTQRTLVLCSGRIAAQGATAQILRDETLLEAYGLTLPLSLQARLDGNIEERSA</sequence>
<reference evidence="6 7" key="1">
    <citation type="journal article" date="2012" name="PLoS ONE">
        <title>Edwardsiella comparative phylogenomics reveal the new intra/inter-species taxonomic relationships, virulence evolution and niche adaptation mechanisms.</title>
        <authorList>
            <person name="Yang M."/>
            <person name="Lv Y."/>
            <person name="Xiao J."/>
            <person name="Wu H."/>
            <person name="Zheng H."/>
            <person name="Liu Q."/>
            <person name="Zhang Y."/>
            <person name="Wang Q."/>
        </authorList>
    </citation>
    <scope>NUCLEOTIDE SEQUENCE [LARGE SCALE GENOMIC DNA]</scope>
    <source>
        <strain evidence="7">080813</strain>
    </source>
</reference>
<evidence type="ECO:0000256" key="4">
    <source>
        <dbReference type="ARBA" id="ARBA00022840"/>
    </source>
</evidence>
<protein>
    <submittedName>
        <fullName evidence="6">ATPase component NikO of energizing module of nickel ECF transporter</fullName>
    </submittedName>
</protein>
<dbReference type="PANTHER" id="PTHR43553">
    <property type="entry name" value="HEAVY METAL TRANSPORTER"/>
    <property type="match status" value="1"/>
</dbReference>
<dbReference type="KEGG" id="ete:ETEE_2911"/>
<dbReference type="GeneID" id="33940413"/>
<proteinExistence type="inferred from homology"/>
<dbReference type="InterPro" id="IPR017871">
    <property type="entry name" value="ABC_transporter-like_CS"/>
</dbReference>
<dbReference type="SUPFAM" id="SSF52540">
    <property type="entry name" value="P-loop containing nucleoside triphosphate hydrolases"/>
    <property type="match status" value="1"/>
</dbReference>
<dbReference type="InterPro" id="IPR003439">
    <property type="entry name" value="ABC_transporter-like_ATP-bd"/>
</dbReference>
<evidence type="ECO:0000259" key="5">
    <source>
        <dbReference type="PROSITE" id="PS50893"/>
    </source>
</evidence>
<name>A0A076LS20_9GAMM</name>
<dbReference type="GO" id="GO:0042626">
    <property type="term" value="F:ATPase-coupled transmembrane transporter activity"/>
    <property type="evidence" value="ECO:0007669"/>
    <property type="project" value="TreeGrafter"/>
</dbReference>
<dbReference type="HOGENOM" id="CLU_000604_1_22_6"/>
<dbReference type="Proteomes" id="UP000028681">
    <property type="component" value="Chromosome"/>
</dbReference>
<evidence type="ECO:0000313" key="7">
    <source>
        <dbReference type="Proteomes" id="UP000028681"/>
    </source>
</evidence>
<keyword evidence="4" id="KW-0067">ATP-binding</keyword>
<dbReference type="RefSeq" id="WP_049703730.1">
    <property type="nucleotide sequence ID" value="NZ_CP006664.1"/>
</dbReference>
<dbReference type="PROSITE" id="PS00211">
    <property type="entry name" value="ABC_TRANSPORTER_1"/>
    <property type="match status" value="1"/>
</dbReference>
<evidence type="ECO:0000256" key="3">
    <source>
        <dbReference type="ARBA" id="ARBA00022741"/>
    </source>
</evidence>
<dbReference type="GO" id="GO:0043190">
    <property type="term" value="C:ATP-binding cassette (ABC) transporter complex"/>
    <property type="evidence" value="ECO:0007669"/>
    <property type="project" value="TreeGrafter"/>
</dbReference>
<gene>
    <name evidence="6" type="primary">cbiO</name>
    <name evidence="6" type="ORF">ETEE_2911</name>
</gene>
<dbReference type="CDD" id="cd03225">
    <property type="entry name" value="ABC_cobalt_CbiO_domain1"/>
    <property type="match status" value="1"/>
</dbReference>